<dbReference type="PANTHER" id="PTHR46586">
    <property type="entry name" value="ANKYRIN REPEAT-CONTAINING PROTEIN"/>
    <property type="match status" value="1"/>
</dbReference>
<keyword evidence="2" id="KW-1185">Reference proteome</keyword>
<dbReference type="PANTHER" id="PTHR46586:SF3">
    <property type="entry name" value="ANKYRIN REPEAT-CONTAINING PROTEIN"/>
    <property type="match status" value="1"/>
</dbReference>
<dbReference type="RefSeq" id="XP_004366587.1">
    <property type="nucleotide sequence ID" value="XM_004366530.1"/>
</dbReference>
<dbReference type="InterPro" id="IPR052050">
    <property type="entry name" value="SecEffector_AnkRepeat"/>
</dbReference>
<dbReference type="Pfam" id="PF13637">
    <property type="entry name" value="Ank_4"/>
    <property type="match status" value="2"/>
</dbReference>
<dbReference type="Proteomes" id="UP000007797">
    <property type="component" value="Unassembled WGS sequence"/>
</dbReference>
<dbReference type="Gene3D" id="1.25.40.20">
    <property type="entry name" value="Ankyrin repeat-containing domain"/>
    <property type="match status" value="2"/>
</dbReference>
<proteinExistence type="predicted"/>
<dbReference type="EMBL" id="GL883018">
    <property type="protein sequence ID" value="EGG18683.1"/>
    <property type="molecule type" value="Genomic_DNA"/>
</dbReference>
<accession>F4Q1I2</accession>
<dbReference type="SUPFAM" id="SSF48403">
    <property type="entry name" value="Ankyrin repeat"/>
    <property type="match status" value="1"/>
</dbReference>
<evidence type="ECO:0008006" key="3">
    <source>
        <dbReference type="Google" id="ProtNLM"/>
    </source>
</evidence>
<reference evidence="2" key="1">
    <citation type="journal article" date="2011" name="Genome Res.">
        <title>Phylogeny-wide analysis of social amoeba genomes highlights ancient origins for complex intercellular communication.</title>
        <authorList>
            <person name="Heidel A.J."/>
            <person name="Lawal H.M."/>
            <person name="Felder M."/>
            <person name="Schilde C."/>
            <person name="Helps N.R."/>
            <person name="Tunggal B."/>
            <person name="Rivero F."/>
            <person name="John U."/>
            <person name="Schleicher M."/>
            <person name="Eichinger L."/>
            <person name="Platzer M."/>
            <person name="Noegel A.A."/>
            <person name="Schaap P."/>
            <person name="Gloeckner G."/>
        </authorList>
    </citation>
    <scope>NUCLEOTIDE SEQUENCE [LARGE SCALE GENOMIC DNA]</scope>
    <source>
        <strain evidence="2">SH3</strain>
    </source>
</reference>
<protein>
    <recommendedName>
        <fullName evidence="3">Ankyrin repeat-containing protein</fullName>
    </recommendedName>
</protein>
<name>F4Q1I2_CACFS</name>
<sequence length="369" mass="42334">MIDTYLQYYSSIFDSSSSNSNRDKKMAFQPLKKIKSNHHDDDNTIITTTTTSTSMTVDSNNSIDNPLLLLPFPLPTRPSLSIVLKGKYIREKIFGYVKEINEMNKIDDECQSTKGKDIIKLDHLKMISTFAMPWNFIKHYLPKKDSVMESISKVINRYCCHRNATMETFLHLLDWSPEDFTPQNEVVSEVATQGHTEIFEYLINNYYPRQITIRSMSQSARNASENGHLLIVQLLSAMEGVRFSKDAMDWAAAYGHLNTVRYLHENRTEGCTYDAMDWAAWGGHLDIVKYLHENRSEGATTYAMNWAAKNGHLDILDWLHENRSEGATTRAMDLAALKGHLNVLDWLHFNRSEGSTTNAMDWAAERMVI</sequence>
<dbReference type="AlphaFoldDB" id="F4Q1I2"/>
<dbReference type="OrthoDB" id="76098at2759"/>
<evidence type="ECO:0000313" key="2">
    <source>
        <dbReference type="Proteomes" id="UP000007797"/>
    </source>
</evidence>
<dbReference type="KEGG" id="dfa:DFA_04179"/>
<dbReference type="InterPro" id="IPR036770">
    <property type="entry name" value="Ankyrin_rpt-contain_sf"/>
</dbReference>
<gene>
    <name evidence="1" type="ORF">DFA_04179</name>
</gene>
<dbReference type="InterPro" id="IPR002110">
    <property type="entry name" value="Ankyrin_rpt"/>
</dbReference>
<dbReference type="GeneID" id="14870657"/>
<evidence type="ECO:0000313" key="1">
    <source>
        <dbReference type="EMBL" id="EGG18683.1"/>
    </source>
</evidence>
<organism evidence="1 2">
    <name type="scientific">Cavenderia fasciculata</name>
    <name type="common">Slime mold</name>
    <name type="synonym">Dictyostelium fasciculatum</name>
    <dbReference type="NCBI Taxonomy" id="261658"/>
    <lineage>
        <taxon>Eukaryota</taxon>
        <taxon>Amoebozoa</taxon>
        <taxon>Evosea</taxon>
        <taxon>Eumycetozoa</taxon>
        <taxon>Dictyostelia</taxon>
        <taxon>Acytosteliales</taxon>
        <taxon>Cavenderiaceae</taxon>
        <taxon>Cavenderia</taxon>
    </lineage>
</organism>
<dbReference type="STRING" id="1054147.F4Q1I2"/>